<name>A0A3B0IYZ2_DROGU</name>
<feature type="signal peptide" evidence="3">
    <location>
        <begin position="1"/>
        <end position="27"/>
    </location>
</feature>
<evidence type="ECO:0000256" key="1">
    <source>
        <dbReference type="PROSITE-ProRule" id="PRU00497"/>
    </source>
</evidence>
<gene>
    <name evidence="4" type="ORF">DGUA_6G000719</name>
</gene>
<dbReference type="Proteomes" id="UP000268350">
    <property type="component" value="Unassembled WGS sequence"/>
</dbReference>
<keyword evidence="5" id="KW-1185">Reference proteome</keyword>
<organism evidence="4 5">
    <name type="scientific">Drosophila guanche</name>
    <name type="common">Fruit fly</name>
    <dbReference type="NCBI Taxonomy" id="7266"/>
    <lineage>
        <taxon>Eukaryota</taxon>
        <taxon>Metazoa</taxon>
        <taxon>Ecdysozoa</taxon>
        <taxon>Arthropoda</taxon>
        <taxon>Hexapoda</taxon>
        <taxon>Insecta</taxon>
        <taxon>Pterygota</taxon>
        <taxon>Neoptera</taxon>
        <taxon>Endopterygota</taxon>
        <taxon>Diptera</taxon>
        <taxon>Brachycera</taxon>
        <taxon>Muscomorpha</taxon>
        <taxon>Ephydroidea</taxon>
        <taxon>Drosophilidae</taxon>
        <taxon>Drosophila</taxon>
        <taxon>Sophophora</taxon>
    </lineage>
</organism>
<feature type="chain" id="PRO_5017366626" evidence="3">
    <location>
        <begin position="28"/>
        <end position="133"/>
    </location>
</feature>
<accession>A0A3B0IYZ2</accession>
<protein>
    <submittedName>
        <fullName evidence="4">Uncharacterized protein</fullName>
    </submittedName>
</protein>
<dbReference type="AlphaFoldDB" id="A0A3B0IYZ2"/>
<evidence type="ECO:0000256" key="2">
    <source>
        <dbReference type="SAM" id="MobiDB-lite"/>
    </source>
</evidence>
<reference evidence="5" key="1">
    <citation type="submission" date="2018-01" db="EMBL/GenBank/DDBJ databases">
        <authorList>
            <person name="Alioto T."/>
            <person name="Alioto T."/>
        </authorList>
    </citation>
    <scope>NUCLEOTIDE SEQUENCE [LARGE SCALE GENOMIC DNA]</scope>
</reference>
<evidence type="ECO:0000313" key="5">
    <source>
        <dbReference type="Proteomes" id="UP000268350"/>
    </source>
</evidence>
<keyword evidence="1" id="KW-0193">Cuticle</keyword>
<sequence length="133" mass="14221">MSLSLPLPLPCGLCALLVILLVHLSASAPPTLVPQIRTNGFQLEPLENTYYLSIQHTDGTIRRESVKELAPGLLQVEGVINQPFAELGTSLVVTYRAGPDGYVAKYTYGKGPPTPPPQLPQFLSPNALKSSVG</sequence>
<dbReference type="OrthoDB" id="7845637at2759"/>
<evidence type="ECO:0000256" key="3">
    <source>
        <dbReference type="SAM" id="SignalP"/>
    </source>
</evidence>
<feature type="region of interest" description="Disordered" evidence="2">
    <location>
        <begin position="107"/>
        <end position="133"/>
    </location>
</feature>
<dbReference type="PROSITE" id="PS51155">
    <property type="entry name" value="CHIT_BIND_RR_2"/>
    <property type="match status" value="1"/>
</dbReference>
<evidence type="ECO:0000313" key="4">
    <source>
        <dbReference type="EMBL" id="SPP73265.1"/>
    </source>
</evidence>
<dbReference type="EMBL" id="OUUW01000001">
    <property type="protein sequence ID" value="SPP73265.1"/>
    <property type="molecule type" value="Genomic_DNA"/>
</dbReference>
<dbReference type="OMA" id="WREETVQ"/>
<proteinExistence type="predicted"/>
<keyword evidence="3" id="KW-0732">Signal</keyword>
<dbReference type="InterPro" id="IPR000618">
    <property type="entry name" value="Insect_cuticle"/>
</dbReference>
<dbReference type="GO" id="GO:0042302">
    <property type="term" value="F:structural constituent of cuticle"/>
    <property type="evidence" value="ECO:0007669"/>
    <property type="project" value="UniProtKB-UniRule"/>
</dbReference>
<feature type="compositionally biased region" description="Polar residues" evidence="2">
    <location>
        <begin position="121"/>
        <end position="133"/>
    </location>
</feature>